<reference evidence="2 3" key="1">
    <citation type="journal article" date="2023" name="Insect Mol. Biol.">
        <title>Genome sequencing provides insights into the evolution of gene families encoding plant cell wall-degrading enzymes in longhorned beetles.</title>
        <authorList>
            <person name="Shin N.R."/>
            <person name="Okamura Y."/>
            <person name="Kirsch R."/>
            <person name="Pauchet Y."/>
        </authorList>
    </citation>
    <scope>NUCLEOTIDE SEQUENCE [LARGE SCALE GENOMIC DNA]</scope>
    <source>
        <strain evidence="2">EAD_L_NR</strain>
    </source>
</reference>
<evidence type="ECO:0000313" key="2">
    <source>
        <dbReference type="EMBL" id="KAJ8911933.1"/>
    </source>
</evidence>
<dbReference type="EMBL" id="JANEYG010000154">
    <property type="protein sequence ID" value="KAJ8911933.1"/>
    <property type="molecule type" value="Genomic_DNA"/>
</dbReference>
<dbReference type="Proteomes" id="UP001159042">
    <property type="component" value="Unassembled WGS sequence"/>
</dbReference>
<keyword evidence="3" id="KW-1185">Reference proteome</keyword>
<dbReference type="PANTHER" id="PTHR47055">
    <property type="entry name" value="DDE_TNP_1_7 DOMAIN-CONTAINING PROTEIN"/>
    <property type="match status" value="1"/>
</dbReference>
<dbReference type="Pfam" id="PF13843">
    <property type="entry name" value="DDE_Tnp_1_7"/>
    <property type="match status" value="1"/>
</dbReference>
<dbReference type="GO" id="GO:0043565">
    <property type="term" value="F:sequence-specific DNA binding"/>
    <property type="evidence" value="ECO:0007669"/>
    <property type="project" value="TreeGrafter"/>
</dbReference>
<proteinExistence type="predicted"/>
<feature type="non-terminal residue" evidence="2">
    <location>
        <position position="497"/>
    </location>
</feature>
<dbReference type="PANTHER" id="PTHR47055:SF3">
    <property type="entry name" value="PHORBOL-ESTER_DAG-TYPE DOMAIN-CONTAINING PROTEIN"/>
    <property type="match status" value="1"/>
</dbReference>
<protein>
    <recommendedName>
        <fullName evidence="1">PiggyBac transposable element-derived protein domain-containing protein</fullName>
    </recommendedName>
</protein>
<dbReference type="AlphaFoldDB" id="A0AAV8VCS6"/>
<evidence type="ECO:0000313" key="3">
    <source>
        <dbReference type="Proteomes" id="UP001159042"/>
    </source>
</evidence>
<dbReference type="InterPro" id="IPR052638">
    <property type="entry name" value="PiggyBac_TE-derived"/>
</dbReference>
<sequence>MSKKTFKTLEEAMEFCFFEEIEADILALPPEVDELTDEVEFDDDILGAPIVNDVPGDLEIDIIDNNSDHNGITQDADDDDDEWEIPLATLFGRGVAKTCEASSHSISGSNQLPSKKLKMSKAKENLSVDEMIVLYYGHHSLKQFIRAKPIRFGYKLWAMCGNDGYCFNFSLYCGKEKTDTTDPLGTRVVQKMLSVVEDPKNHFVYFDNFFSSHSLLSELKDLGFRATGTIRENRTQKCPLKSTKELEKDKRGAYDYQFDKKKYLSSTSAPRWNREKKSVLLFLSLRLSIIITDIWGGVGKHDWLLEKHHISARGKKWYWCLVTRVIDMAVVNAFLLYRAIHGKKSISIKDFRRSIAVEYLKIGYGKRILKGRPLSFPSTSTSSVPDGVRYDERGHFLEKREKERRCQYKNCSGKPLTFCSKCNSAASVANSRKKYIKNINNKKSDKLLLKKGFQEDIEYGPVQDVSYIDEYYHIKEIIEVLELSGFNTHIKAYEIKD</sequence>
<evidence type="ECO:0000259" key="1">
    <source>
        <dbReference type="Pfam" id="PF13843"/>
    </source>
</evidence>
<name>A0AAV8VCS6_9CUCU</name>
<organism evidence="2 3">
    <name type="scientific">Exocentrus adspersus</name>
    <dbReference type="NCBI Taxonomy" id="1586481"/>
    <lineage>
        <taxon>Eukaryota</taxon>
        <taxon>Metazoa</taxon>
        <taxon>Ecdysozoa</taxon>
        <taxon>Arthropoda</taxon>
        <taxon>Hexapoda</taxon>
        <taxon>Insecta</taxon>
        <taxon>Pterygota</taxon>
        <taxon>Neoptera</taxon>
        <taxon>Endopterygota</taxon>
        <taxon>Coleoptera</taxon>
        <taxon>Polyphaga</taxon>
        <taxon>Cucujiformia</taxon>
        <taxon>Chrysomeloidea</taxon>
        <taxon>Cerambycidae</taxon>
        <taxon>Lamiinae</taxon>
        <taxon>Acanthocinini</taxon>
        <taxon>Exocentrus</taxon>
    </lineage>
</organism>
<dbReference type="InterPro" id="IPR029526">
    <property type="entry name" value="PGBD"/>
</dbReference>
<comment type="caution">
    <text evidence="2">The sequence shown here is derived from an EMBL/GenBank/DDBJ whole genome shotgun (WGS) entry which is preliminary data.</text>
</comment>
<gene>
    <name evidence="2" type="ORF">NQ315_016274</name>
</gene>
<feature type="domain" description="PiggyBac transposable element-derived protein" evidence="1">
    <location>
        <begin position="122"/>
        <end position="281"/>
    </location>
</feature>
<accession>A0AAV8VCS6</accession>